<comment type="subcellular location">
    <subcellularLocation>
        <location evidence="2">Membrane</location>
    </subcellularLocation>
</comment>
<evidence type="ECO:0000259" key="18">
    <source>
        <dbReference type="PROSITE" id="PS51296"/>
    </source>
</evidence>
<comment type="catalytic activity">
    <reaction evidence="16">
        <text>cholesterol + NADPH + O2 + H(+) = 7-dehydrocholesterol + NADP(+) + 2 H2O</text>
        <dbReference type="Rhea" id="RHEA:45024"/>
        <dbReference type="ChEBI" id="CHEBI:15377"/>
        <dbReference type="ChEBI" id="CHEBI:15378"/>
        <dbReference type="ChEBI" id="CHEBI:15379"/>
        <dbReference type="ChEBI" id="CHEBI:16113"/>
        <dbReference type="ChEBI" id="CHEBI:17759"/>
        <dbReference type="ChEBI" id="CHEBI:57783"/>
        <dbReference type="ChEBI" id="CHEBI:58349"/>
        <dbReference type="EC" id="1.14.19.21"/>
    </reaction>
    <physiologicalReaction direction="left-to-right" evidence="16">
        <dbReference type="Rhea" id="RHEA:45025"/>
    </physiologicalReaction>
</comment>
<feature type="transmembrane region" description="Helical" evidence="17">
    <location>
        <begin position="51"/>
        <end position="73"/>
    </location>
</feature>
<evidence type="ECO:0000256" key="7">
    <source>
        <dbReference type="ARBA" id="ARBA00022989"/>
    </source>
</evidence>
<dbReference type="GO" id="GO:0005737">
    <property type="term" value="C:cytoplasm"/>
    <property type="evidence" value="ECO:0007669"/>
    <property type="project" value="TreeGrafter"/>
</dbReference>
<proteinExistence type="inferred from homology"/>
<evidence type="ECO:0000256" key="13">
    <source>
        <dbReference type="ARBA" id="ARBA00025729"/>
    </source>
</evidence>
<keyword evidence="9" id="KW-0408">Iron</keyword>
<keyword evidence="6" id="KW-0479">Metal-binding</keyword>
<dbReference type="GO" id="GO:0170056">
    <property type="term" value="F:cholesterol 7-desaturase [NAD(P)H] activity"/>
    <property type="evidence" value="ECO:0007669"/>
    <property type="project" value="UniProtKB-EC"/>
</dbReference>
<dbReference type="Pfam" id="PF19298">
    <property type="entry name" value="KshA_C"/>
    <property type="match status" value="1"/>
</dbReference>
<dbReference type="Proteomes" id="UP000261620">
    <property type="component" value="Unplaced"/>
</dbReference>
<evidence type="ECO:0000256" key="11">
    <source>
        <dbReference type="ARBA" id="ARBA00023136"/>
    </source>
</evidence>
<keyword evidence="8" id="KW-0560">Oxidoreductase</keyword>
<evidence type="ECO:0000256" key="12">
    <source>
        <dbReference type="ARBA" id="ARBA00025712"/>
    </source>
</evidence>
<evidence type="ECO:0000256" key="16">
    <source>
        <dbReference type="ARBA" id="ARBA00049548"/>
    </source>
</evidence>
<dbReference type="GO" id="GO:0016020">
    <property type="term" value="C:membrane"/>
    <property type="evidence" value="ECO:0007669"/>
    <property type="project" value="UniProtKB-SubCell"/>
</dbReference>
<dbReference type="InterPro" id="IPR050584">
    <property type="entry name" value="Cholesterol_7-desaturase"/>
</dbReference>
<dbReference type="GO" id="GO:0008203">
    <property type="term" value="P:cholesterol metabolic process"/>
    <property type="evidence" value="ECO:0007669"/>
    <property type="project" value="InterPro"/>
</dbReference>
<reference evidence="19" key="2">
    <citation type="submission" date="2025-09" db="UniProtKB">
        <authorList>
            <consortium name="Ensembl"/>
        </authorList>
    </citation>
    <scope>IDENTIFICATION</scope>
</reference>
<comment type="catalytic activity">
    <reaction evidence="15">
        <text>cholesterol + NADH + O2 + H(+) = 7-dehydrocholesterol + NAD(+) + 2 H2O</text>
        <dbReference type="Rhea" id="RHEA:51644"/>
        <dbReference type="ChEBI" id="CHEBI:15377"/>
        <dbReference type="ChEBI" id="CHEBI:15378"/>
        <dbReference type="ChEBI" id="CHEBI:15379"/>
        <dbReference type="ChEBI" id="CHEBI:16113"/>
        <dbReference type="ChEBI" id="CHEBI:17759"/>
        <dbReference type="ChEBI" id="CHEBI:57540"/>
        <dbReference type="ChEBI" id="CHEBI:57945"/>
        <dbReference type="EC" id="1.14.19.21"/>
    </reaction>
    <physiologicalReaction direction="left-to-right" evidence="15">
        <dbReference type="Rhea" id="RHEA:51645"/>
    </physiologicalReaction>
</comment>
<dbReference type="Gene3D" id="3.90.380.10">
    <property type="entry name" value="Naphthalene 1,2-dioxygenase Alpha Subunit, Chain A, domain 1"/>
    <property type="match status" value="1"/>
</dbReference>
<evidence type="ECO:0000256" key="3">
    <source>
        <dbReference type="ARBA" id="ARBA00004972"/>
    </source>
</evidence>
<evidence type="ECO:0000256" key="4">
    <source>
        <dbReference type="ARBA" id="ARBA00022692"/>
    </source>
</evidence>
<dbReference type="InterPro" id="IPR036922">
    <property type="entry name" value="Rieske_2Fe-2S_sf"/>
</dbReference>
<dbReference type="InterPro" id="IPR045605">
    <property type="entry name" value="KshA-like_C"/>
</dbReference>
<keyword evidence="5" id="KW-0001">2Fe-2S</keyword>
<dbReference type="InterPro" id="IPR017941">
    <property type="entry name" value="Rieske_2Fe-2S"/>
</dbReference>
<name>A0A3Q3WEH3_MOLML</name>
<comment type="pathway">
    <text evidence="3">Hormone biosynthesis.</text>
</comment>
<sequence>MDRRNMSTGNVAAVIGMAVGAMLFSQGAPQDSGGLWYQAWREAGLAGVPASPAAVCIVAGLCAFILGWLYRLLFRPLELLRAPDDVGYVAEDGRSKAQAANEVRRRRKTGGLPPVYPNGWYRVLDSHLLQRGEVKHVCVLGEQVAVFRGQNRKAHVVDAYCPHLGANLAVGGRVVGNCIECPFHGWLFQGSDGKCVKIPYTDKVPDFAKVHRWPSCEVNGQILVWFHCDGENPQWTVPEQKEITKGEWIYRGRTEHFVNAHIQEIPENAADLAHLAHLHAPSMTSGVDLRYINNKTWKFVRHDWDVQWEPESELNKHCSQMLVKHSLFVFGLHWPLLDVHVVARQVGPGLVYLMFQHSFLGRGVILHCVTPVEPLLQCVTHIMFYQSNIPAPVPKFILRAESIQFERDVMIWNNKKYISKPLLVKEDSAIQKHRRWFSQFYSKNSPRLQYQLNTLDF</sequence>
<evidence type="ECO:0000256" key="2">
    <source>
        <dbReference type="ARBA" id="ARBA00004370"/>
    </source>
</evidence>
<dbReference type="OMA" id="AVYQMRR"/>
<dbReference type="PANTHER" id="PTHR21266:SF32">
    <property type="entry name" value="CHOLESTEROL 7-DESATURASE NVD"/>
    <property type="match status" value="1"/>
</dbReference>
<comment type="pathway">
    <text evidence="12">Steroid hormone biosynthesis; dafachronic acid biosynthesis.</text>
</comment>
<feature type="domain" description="Rieske" evidence="18">
    <location>
        <begin position="120"/>
        <end position="224"/>
    </location>
</feature>
<evidence type="ECO:0000313" key="20">
    <source>
        <dbReference type="Proteomes" id="UP000261620"/>
    </source>
</evidence>
<keyword evidence="10" id="KW-0411">Iron-sulfur</keyword>
<dbReference type="SUPFAM" id="SSF50022">
    <property type="entry name" value="ISP domain"/>
    <property type="match status" value="1"/>
</dbReference>
<dbReference type="SUPFAM" id="SSF55961">
    <property type="entry name" value="Bet v1-like"/>
    <property type="match status" value="1"/>
</dbReference>
<dbReference type="CDD" id="cd03469">
    <property type="entry name" value="Rieske_RO_Alpha_N"/>
    <property type="match status" value="1"/>
</dbReference>
<keyword evidence="11 17" id="KW-0472">Membrane</keyword>
<evidence type="ECO:0000256" key="5">
    <source>
        <dbReference type="ARBA" id="ARBA00022714"/>
    </source>
</evidence>
<reference evidence="19" key="1">
    <citation type="submission" date="2025-08" db="UniProtKB">
        <authorList>
            <consortium name="Ensembl"/>
        </authorList>
    </citation>
    <scope>IDENTIFICATION</scope>
</reference>
<dbReference type="AlphaFoldDB" id="A0A3Q3WEH3"/>
<dbReference type="STRING" id="94237.ENSMMOP00000015551"/>
<dbReference type="GO" id="GO:0046872">
    <property type="term" value="F:metal ion binding"/>
    <property type="evidence" value="ECO:0007669"/>
    <property type="project" value="UniProtKB-KW"/>
</dbReference>
<keyword evidence="20" id="KW-1185">Reference proteome</keyword>
<dbReference type="EC" id="1.14.19.21" evidence="14"/>
<dbReference type="GO" id="GO:0051537">
    <property type="term" value="F:2 iron, 2 sulfur cluster binding"/>
    <property type="evidence" value="ECO:0007669"/>
    <property type="project" value="UniProtKB-KW"/>
</dbReference>
<comment type="cofactor">
    <cofactor evidence="1">
        <name>Fe cation</name>
        <dbReference type="ChEBI" id="CHEBI:24875"/>
    </cofactor>
</comment>
<accession>A0A3Q3WEH3</accession>
<organism evidence="19 20">
    <name type="scientific">Mola mola</name>
    <name type="common">Ocean sunfish</name>
    <name type="synonym">Tetraodon mola</name>
    <dbReference type="NCBI Taxonomy" id="94237"/>
    <lineage>
        <taxon>Eukaryota</taxon>
        <taxon>Metazoa</taxon>
        <taxon>Chordata</taxon>
        <taxon>Craniata</taxon>
        <taxon>Vertebrata</taxon>
        <taxon>Euteleostomi</taxon>
        <taxon>Actinopterygii</taxon>
        <taxon>Neopterygii</taxon>
        <taxon>Teleostei</taxon>
        <taxon>Neoteleostei</taxon>
        <taxon>Acanthomorphata</taxon>
        <taxon>Eupercaria</taxon>
        <taxon>Tetraodontiformes</taxon>
        <taxon>Molidae</taxon>
        <taxon>Mola</taxon>
    </lineage>
</organism>
<evidence type="ECO:0000256" key="9">
    <source>
        <dbReference type="ARBA" id="ARBA00023004"/>
    </source>
</evidence>
<comment type="similarity">
    <text evidence="13">Belongs to the cholesterol 7-desaturase family.</text>
</comment>
<evidence type="ECO:0000256" key="1">
    <source>
        <dbReference type="ARBA" id="ARBA00001962"/>
    </source>
</evidence>
<keyword evidence="7 17" id="KW-1133">Transmembrane helix</keyword>
<evidence type="ECO:0000256" key="6">
    <source>
        <dbReference type="ARBA" id="ARBA00022723"/>
    </source>
</evidence>
<dbReference type="UniPathway" id="UPA01020"/>
<dbReference type="Gene3D" id="2.102.10.10">
    <property type="entry name" value="Rieske [2Fe-2S] iron-sulphur domain"/>
    <property type="match status" value="1"/>
</dbReference>
<keyword evidence="4 17" id="KW-0812">Transmembrane</keyword>
<protein>
    <recommendedName>
        <fullName evidence="14">cholesterol 7-desaturase</fullName>
        <ecNumber evidence="14">1.14.19.21</ecNumber>
    </recommendedName>
</protein>
<evidence type="ECO:0000313" key="19">
    <source>
        <dbReference type="Ensembl" id="ENSMMOP00000015551.1"/>
    </source>
</evidence>
<evidence type="ECO:0000256" key="8">
    <source>
        <dbReference type="ARBA" id="ARBA00023002"/>
    </source>
</evidence>
<evidence type="ECO:0000256" key="10">
    <source>
        <dbReference type="ARBA" id="ARBA00023014"/>
    </source>
</evidence>
<dbReference type="Pfam" id="PF00355">
    <property type="entry name" value="Rieske"/>
    <property type="match status" value="1"/>
</dbReference>
<evidence type="ECO:0000256" key="17">
    <source>
        <dbReference type="SAM" id="Phobius"/>
    </source>
</evidence>
<dbReference type="PANTHER" id="PTHR21266">
    <property type="entry name" value="IRON-SULFUR DOMAIN CONTAINING PROTEIN"/>
    <property type="match status" value="1"/>
</dbReference>
<dbReference type="PROSITE" id="PS51296">
    <property type="entry name" value="RIESKE"/>
    <property type="match status" value="1"/>
</dbReference>
<evidence type="ECO:0000256" key="15">
    <source>
        <dbReference type="ARBA" id="ARBA00047853"/>
    </source>
</evidence>
<dbReference type="Ensembl" id="ENSMMOT00000015805.1">
    <property type="protein sequence ID" value="ENSMMOP00000015551.1"/>
    <property type="gene ID" value="ENSMMOG00000011857.1"/>
</dbReference>
<evidence type="ECO:0000256" key="14">
    <source>
        <dbReference type="ARBA" id="ARBA00026095"/>
    </source>
</evidence>